<accession>A0A6N2LAI2</accession>
<evidence type="ECO:0000313" key="2">
    <source>
        <dbReference type="EMBL" id="VFU38170.1"/>
    </source>
</evidence>
<dbReference type="GO" id="GO:0017183">
    <property type="term" value="P:protein histidyl modification to diphthamide"/>
    <property type="evidence" value="ECO:0007669"/>
    <property type="project" value="InterPro"/>
</dbReference>
<sequence>MIKTMLRHRIATQMIVKVMVVMVTAINAADTNEVFDPCSDALVQKSDGFTFGLAFSDKDSFFSDQVQPSPCDSRLALASKKAKLAVFRPLVDEISLLSVNSSTPDSCHDSFVETARKKLQYYFTFPPSDVSSPMSKNTFQGMFGPLGSHMVAFAGRKYAARSFPVMIADNAMIVTSFTLVLEFQKGTLQNLYWKKFGCQSCSKDFVCLNGQDCALPLSKCKGNGGASDCNLSIQLTFSGTDKNLEALNSWYEVSNLRQYSLYGLYSRLIDSSHLV</sequence>
<organism evidence="2">
    <name type="scientific">Salix viminalis</name>
    <name type="common">Common osier</name>
    <name type="synonym">Basket willow</name>
    <dbReference type="NCBI Taxonomy" id="40686"/>
    <lineage>
        <taxon>Eukaryota</taxon>
        <taxon>Viridiplantae</taxon>
        <taxon>Streptophyta</taxon>
        <taxon>Embryophyta</taxon>
        <taxon>Tracheophyta</taxon>
        <taxon>Spermatophyta</taxon>
        <taxon>Magnoliopsida</taxon>
        <taxon>eudicotyledons</taxon>
        <taxon>Gunneridae</taxon>
        <taxon>Pentapetalae</taxon>
        <taxon>rosids</taxon>
        <taxon>fabids</taxon>
        <taxon>Malpighiales</taxon>
        <taxon>Salicaceae</taxon>
        <taxon>Saliceae</taxon>
        <taxon>Salix</taxon>
    </lineage>
</organism>
<dbReference type="GO" id="GO:0005829">
    <property type="term" value="C:cytosol"/>
    <property type="evidence" value="ECO:0007669"/>
    <property type="project" value="TreeGrafter"/>
</dbReference>
<dbReference type="EMBL" id="CAADRP010001347">
    <property type="protein sequence ID" value="VFU38170.1"/>
    <property type="molecule type" value="Genomic_DNA"/>
</dbReference>
<reference evidence="2" key="1">
    <citation type="submission" date="2019-03" db="EMBL/GenBank/DDBJ databases">
        <authorList>
            <person name="Mank J."/>
            <person name="Almeida P."/>
        </authorList>
    </citation>
    <scope>NUCLEOTIDE SEQUENCE</scope>
    <source>
        <strain evidence="2">78183</strain>
    </source>
</reference>
<dbReference type="GO" id="GO:0046872">
    <property type="term" value="F:metal ion binding"/>
    <property type="evidence" value="ECO:0007669"/>
    <property type="project" value="InterPro"/>
</dbReference>
<feature type="signal peptide" evidence="1">
    <location>
        <begin position="1"/>
        <end position="28"/>
    </location>
</feature>
<feature type="chain" id="PRO_5026952613" description="Expp1 protein" evidence="1">
    <location>
        <begin position="29"/>
        <end position="275"/>
    </location>
</feature>
<protein>
    <recommendedName>
        <fullName evidence="3">Expp1 protein</fullName>
    </recommendedName>
</protein>
<proteinExistence type="predicted"/>
<evidence type="ECO:0008006" key="3">
    <source>
        <dbReference type="Google" id="ProtNLM"/>
    </source>
</evidence>
<gene>
    <name evidence="2" type="ORF">SVIM_LOCUS206075</name>
</gene>
<dbReference type="PANTHER" id="PTHR21454">
    <property type="entry name" value="DPH3 HOMOLOG-RELATED"/>
    <property type="match status" value="1"/>
</dbReference>
<dbReference type="AlphaFoldDB" id="A0A6N2LAI2"/>
<evidence type="ECO:0000256" key="1">
    <source>
        <dbReference type="SAM" id="SignalP"/>
    </source>
</evidence>
<keyword evidence="1" id="KW-0732">Signal</keyword>
<name>A0A6N2LAI2_SALVM</name>
<dbReference type="PANTHER" id="PTHR21454:SF44">
    <property type="entry name" value="EXPP1 PROTEIN"/>
    <property type="match status" value="1"/>
</dbReference>
<dbReference type="InterPro" id="IPR044248">
    <property type="entry name" value="DPH3/4-like"/>
</dbReference>